<dbReference type="AlphaFoldDB" id="A0A2A4IZN9"/>
<evidence type="ECO:0000256" key="1">
    <source>
        <dbReference type="SAM" id="SignalP"/>
    </source>
</evidence>
<comment type="caution">
    <text evidence="2">The sequence shown here is derived from an EMBL/GenBank/DDBJ whole genome shotgun (WGS) entry which is preliminary data.</text>
</comment>
<dbReference type="EMBL" id="NWSH01004446">
    <property type="protein sequence ID" value="PCG65099.1"/>
    <property type="molecule type" value="Genomic_DNA"/>
</dbReference>
<feature type="chain" id="PRO_5012110567" evidence="1">
    <location>
        <begin position="20"/>
        <end position="73"/>
    </location>
</feature>
<evidence type="ECO:0000313" key="2">
    <source>
        <dbReference type="EMBL" id="PCG65099.1"/>
    </source>
</evidence>
<gene>
    <name evidence="2" type="ORF">B5V51_9706</name>
</gene>
<reference evidence="2" key="1">
    <citation type="submission" date="2017-09" db="EMBL/GenBank/DDBJ databases">
        <title>Contemporary evolution of a Lepidopteran species, Heliothis virescens, in response to modern agricultural practices.</title>
        <authorList>
            <person name="Fritz M.L."/>
            <person name="Deyonke A.M."/>
            <person name="Papanicolaou A."/>
            <person name="Micinski S."/>
            <person name="Westbrook J."/>
            <person name="Gould F."/>
        </authorList>
    </citation>
    <scope>NUCLEOTIDE SEQUENCE [LARGE SCALE GENOMIC DNA]</scope>
    <source>
        <strain evidence="2">HvINT-</strain>
        <tissue evidence="2">Whole body</tissue>
    </source>
</reference>
<feature type="signal peptide" evidence="1">
    <location>
        <begin position="1"/>
        <end position="19"/>
    </location>
</feature>
<keyword evidence="1" id="KW-0732">Signal</keyword>
<protein>
    <submittedName>
        <fullName evidence="2">Uncharacterized protein</fullName>
    </submittedName>
</protein>
<proteinExistence type="predicted"/>
<accession>A0A2A4IZN9</accession>
<sequence>MKCFTVFLVVVLLAAFTYAAPATNHGNIGASGGAVASGVVDGSSFGNGAFSSGGSSSSCGLLQKVISVVWNVC</sequence>
<organism evidence="2">
    <name type="scientific">Heliothis virescens</name>
    <name type="common">Tobacco budworm moth</name>
    <dbReference type="NCBI Taxonomy" id="7102"/>
    <lineage>
        <taxon>Eukaryota</taxon>
        <taxon>Metazoa</taxon>
        <taxon>Ecdysozoa</taxon>
        <taxon>Arthropoda</taxon>
        <taxon>Hexapoda</taxon>
        <taxon>Insecta</taxon>
        <taxon>Pterygota</taxon>
        <taxon>Neoptera</taxon>
        <taxon>Endopterygota</taxon>
        <taxon>Lepidoptera</taxon>
        <taxon>Glossata</taxon>
        <taxon>Ditrysia</taxon>
        <taxon>Noctuoidea</taxon>
        <taxon>Noctuidae</taxon>
        <taxon>Heliothinae</taxon>
        <taxon>Heliothis</taxon>
    </lineage>
</organism>
<name>A0A2A4IZN9_HELVI</name>